<evidence type="ECO:0000256" key="5">
    <source>
        <dbReference type="ARBA" id="ARBA00022840"/>
    </source>
</evidence>
<dbReference type="InterPro" id="IPR035911">
    <property type="entry name" value="MurE/MurF_N"/>
</dbReference>
<comment type="similarity">
    <text evidence="1">Belongs to the MurCDEF family. MurE subfamily.</text>
</comment>
<sequence length="476" mass="51087">MAQRRVEEMMNACAVSAPRLLNGNPDVVVSSMTHDSRQVRVGSIFCCIKGEKFDGHDFAAAAVERGAVALLVQREITDIPQEIPQIIVDEPRTCVGFAAAELYGNPSRHLSLVGITGTNGKTTTAHLLASILKASGMQTEVIGTLSGAFTTPEASDLQRNFSEMVAHGTRAVAMEVSSHALALGRVNGTSFSACVFTNLGRDHLDFHGSEENYFQAKARLFAAEFTPVGVINADDVFGQRLLRESQISLTPFSMSDVDDLQVSATTHQYSWSGRTIRVGIGGTVNVMNSLAAATTAREIGVTIDDIVNGLEAAPAVPGRFEQVEGGQDFVVLVDFAHTPDGLAEVLRSVRASSPESRVILVFGCGGDRDKMKRPIMGEIAVSLADVVIVTSDNPRSEDPEAIMSSIIAGIPDHMRHRLLSTDVDRRRAIQRAINIARSGDVVLIAGKGHEVSQTIGTESYPFDDRMVALEMLRSVA</sequence>
<dbReference type="InterPro" id="IPR013221">
    <property type="entry name" value="Mur_ligase_cen"/>
</dbReference>
<dbReference type="EMBL" id="CAFBPS010000004">
    <property type="protein sequence ID" value="CAB5018856.1"/>
    <property type="molecule type" value="Genomic_DNA"/>
</dbReference>
<dbReference type="InterPro" id="IPR018109">
    <property type="entry name" value="Folylpolyglutamate_synth_CS"/>
</dbReference>
<dbReference type="NCBIfam" id="NF001126">
    <property type="entry name" value="PRK00139.1-4"/>
    <property type="match status" value="1"/>
</dbReference>
<keyword evidence="5" id="KW-0067">ATP-binding</keyword>
<dbReference type="GO" id="GO:0008360">
    <property type="term" value="P:regulation of cell shape"/>
    <property type="evidence" value="ECO:0007669"/>
    <property type="project" value="UniProtKB-KW"/>
</dbReference>
<accession>A0A6J6Q358</accession>
<reference evidence="12" key="1">
    <citation type="submission" date="2020-05" db="EMBL/GenBank/DDBJ databases">
        <authorList>
            <person name="Chiriac C."/>
            <person name="Salcher M."/>
            <person name="Ghai R."/>
            <person name="Kavagutti S V."/>
        </authorList>
    </citation>
    <scope>NUCLEOTIDE SEQUENCE</scope>
</reference>
<keyword evidence="7" id="KW-0573">Peptidoglycan synthesis</keyword>
<dbReference type="GO" id="GO:0071555">
    <property type="term" value="P:cell wall organization"/>
    <property type="evidence" value="ECO:0007669"/>
    <property type="project" value="UniProtKB-KW"/>
</dbReference>
<feature type="domain" description="Mur ligase central" evidence="11">
    <location>
        <begin position="115"/>
        <end position="295"/>
    </location>
</feature>
<dbReference type="InterPro" id="IPR004101">
    <property type="entry name" value="Mur_ligase_C"/>
</dbReference>
<organism evidence="12">
    <name type="scientific">freshwater metagenome</name>
    <dbReference type="NCBI Taxonomy" id="449393"/>
    <lineage>
        <taxon>unclassified sequences</taxon>
        <taxon>metagenomes</taxon>
        <taxon>ecological metagenomes</taxon>
    </lineage>
</organism>
<name>A0A6J6Q358_9ZZZZ</name>
<dbReference type="HAMAP" id="MF_00208">
    <property type="entry name" value="MurE"/>
    <property type="match status" value="1"/>
</dbReference>
<keyword evidence="3" id="KW-0436">Ligase</keyword>
<feature type="domain" description="Mur ligase N-terminal catalytic" evidence="9">
    <location>
        <begin position="29"/>
        <end position="76"/>
    </location>
</feature>
<evidence type="ECO:0000256" key="1">
    <source>
        <dbReference type="ARBA" id="ARBA00005898"/>
    </source>
</evidence>
<dbReference type="SUPFAM" id="SSF53623">
    <property type="entry name" value="MurD-like peptide ligases, catalytic domain"/>
    <property type="match status" value="1"/>
</dbReference>
<dbReference type="SUPFAM" id="SSF53244">
    <property type="entry name" value="MurD-like peptide ligases, peptide-binding domain"/>
    <property type="match status" value="1"/>
</dbReference>
<dbReference type="InterPro" id="IPR036615">
    <property type="entry name" value="Mur_ligase_C_dom_sf"/>
</dbReference>
<feature type="domain" description="Mur ligase C-terminal" evidence="10">
    <location>
        <begin position="318"/>
        <end position="448"/>
    </location>
</feature>
<dbReference type="GO" id="GO:0005737">
    <property type="term" value="C:cytoplasm"/>
    <property type="evidence" value="ECO:0007669"/>
    <property type="project" value="InterPro"/>
</dbReference>
<keyword evidence="6" id="KW-0133">Cell shape</keyword>
<dbReference type="Gene3D" id="3.90.190.20">
    <property type="entry name" value="Mur ligase, C-terminal domain"/>
    <property type="match status" value="1"/>
</dbReference>
<dbReference type="GO" id="GO:0004326">
    <property type="term" value="F:tetrahydrofolylpolyglutamate synthase activity"/>
    <property type="evidence" value="ECO:0007669"/>
    <property type="project" value="InterPro"/>
</dbReference>
<protein>
    <submittedName>
        <fullName evidence="12">Unannotated protein</fullName>
    </submittedName>
</protein>
<dbReference type="EMBL" id="CAEZYH010000002">
    <property type="protein sequence ID" value="CAB4706150.1"/>
    <property type="molecule type" value="Genomic_DNA"/>
</dbReference>
<dbReference type="PANTHER" id="PTHR23135">
    <property type="entry name" value="MUR LIGASE FAMILY MEMBER"/>
    <property type="match status" value="1"/>
</dbReference>
<evidence type="ECO:0000259" key="11">
    <source>
        <dbReference type="Pfam" id="PF08245"/>
    </source>
</evidence>
<evidence type="ECO:0000256" key="8">
    <source>
        <dbReference type="ARBA" id="ARBA00023316"/>
    </source>
</evidence>
<dbReference type="NCBIfam" id="NF001124">
    <property type="entry name" value="PRK00139.1-2"/>
    <property type="match status" value="1"/>
</dbReference>
<dbReference type="InterPro" id="IPR036565">
    <property type="entry name" value="Mur-like_cat_sf"/>
</dbReference>
<dbReference type="Gene3D" id="3.40.1390.10">
    <property type="entry name" value="MurE/MurF, N-terminal domain"/>
    <property type="match status" value="1"/>
</dbReference>
<evidence type="ECO:0000256" key="2">
    <source>
        <dbReference type="ARBA" id="ARBA00022490"/>
    </source>
</evidence>
<dbReference type="NCBIfam" id="TIGR01085">
    <property type="entry name" value="murE"/>
    <property type="match status" value="1"/>
</dbReference>
<dbReference type="GO" id="GO:0051301">
    <property type="term" value="P:cell division"/>
    <property type="evidence" value="ECO:0007669"/>
    <property type="project" value="InterPro"/>
</dbReference>
<dbReference type="Pfam" id="PF02875">
    <property type="entry name" value="Mur_ligase_C"/>
    <property type="match status" value="1"/>
</dbReference>
<dbReference type="InterPro" id="IPR000713">
    <property type="entry name" value="Mur_ligase_N"/>
</dbReference>
<evidence type="ECO:0000256" key="3">
    <source>
        <dbReference type="ARBA" id="ARBA00022598"/>
    </source>
</evidence>
<keyword evidence="4" id="KW-0547">Nucleotide-binding</keyword>
<evidence type="ECO:0000259" key="9">
    <source>
        <dbReference type="Pfam" id="PF01225"/>
    </source>
</evidence>
<evidence type="ECO:0000313" key="13">
    <source>
        <dbReference type="EMBL" id="CAB4887893.1"/>
    </source>
</evidence>
<evidence type="ECO:0000256" key="7">
    <source>
        <dbReference type="ARBA" id="ARBA00022984"/>
    </source>
</evidence>
<dbReference type="Gene3D" id="3.40.1190.10">
    <property type="entry name" value="Mur-like, catalytic domain"/>
    <property type="match status" value="1"/>
</dbReference>
<dbReference type="EMBL" id="CAFBMF010000002">
    <property type="protein sequence ID" value="CAB4887893.1"/>
    <property type="molecule type" value="Genomic_DNA"/>
</dbReference>
<dbReference type="GO" id="GO:0005524">
    <property type="term" value="F:ATP binding"/>
    <property type="evidence" value="ECO:0007669"/>
    <property type="project" value="UniProtKB-KW"/>
</dbReference>
<dbReference type="AlphaFoldDB" id="A0A6J6Q358"/>
<proteinExistence type="inferred from homology"/>
<dbReference type="Pfam" id="PF08245">
    <property type="entry name" value="Mur_ligase_M"/>
    <property type="match status" value="1"/>
</dbReference>
<dbReference type="PROSITE" id="PS01011">
    <property type="entry name" value="FOLYLPOLYGLU_SYNT_1"/>
    <property type="match status" value="1"/>
</dbReference>
<evidence type="ECO:0000313" key="12">
    <source>
        <dbReference type="EMBL" id="CAB4706150.1"/>
    </source>
</evidence>
<evidence type="ECO:0000259" key="10">
    <source>
        <dbReference type="Pfam" id="PF02875"/>
    </source>
</evidence>
<keyword evidence="2" id="KW-0963">Cytoplasm</keyword>
<dbReference type="Pfam" id="PF01225">
    <property type="entry name" value="Mur_ligase"/>
    <property type="match status" value="1"/>
</dbReference>
<evidence type="ECO:0000313" key="14">
    <source>
        <dbReference type="EMBL" id="CAB5018856.1"/>
    </source>
</evidence>
<gene>
    <name evidence="12" type="ORF">UFOPK2658_00105</name>
    <name evidence="13" type="ORF">UFOPK3494_00080</name>
    <name evidence="14" type="ORF">UFOPK4134_00151</name>
</gene>
<dbReference type="SUPFAM" id="SSF63418">
    <property type="entry name" value="MurE/MurF N-terminal domain"/>
    <property type="match status" value="1"/>
</dbReference>
<evidence type="ECO:0000256" key="6">
    <source>
        <dbReference type="ARBA" id="ARBA00022960"/>
    </source>
</evidence>
<keyword evidence="8" id="KW-0961">Cell wall biogenesis/degradation</keyword>
<dbReference type="GO" id="GO:0009252">
    <property type="term" value="P:peptidoglycan biosynthetic process"/>
    <property type="evidence" value="ECO:0007669"/>
    <property type="project" value="UniProtKB-KW"/>
</dbReference>
<dbReference type="PANTHER" id="PTHR23135:SF4">
    <property type="entry name" value="UDP-N-ACETYLMURAMOYL-L-ALANYL-D-GLUTAMATE--2,6-DIAMINOPIMELATE LIGASE MURE HOMOLOG, CHLOROPLASTIC"/>
    <property type="match status" value="1"/>
</dbReference>
<evidence type="ECO:0000256" key="4">
    <source>
        <dbReference type="ARBA" id="ARBA00022741"/>
    </source>
</evidence>
<dbReference type="InterPro" id="IPR005761">
    <property type="entry name" value="UDP-N-AcMur-Glu-dNH2Pim_ligase"/>
</dbReference>